<comment type="caution">
    <text evidence="1">The sequence shown here is derived from an EMBL/GenBank/DDBJ whole genome shotgun (WGS) entry which is preliminary data.</text>
</comment>
<protein>
    <submittedName>
        <fullName evidence="1">Uncharacterized protein</fullName>
    </submittedName>
</protein>
<organism evidence="1 2">
    <name type="scientific">Elysia marginata</name>
    <dbReference type="NCBI Taxonomy" id="1093978"/>
    <lineage>
        <taxon>Eukaryota</taxon>
        <taxon>Metazoa</taxon>
        <taxon>Spiralia</taxon>
        <taxon>Lophotrochozoa</taxon>
        <taxon>Mollusca</taxon>
        <taxon>Gastropoda</taxon>
        <taxon>Heterobranchia</taxon>
        <taxon>Euthyneura</taxon>
        <taxon>Panpulmonata</taxon>
        <taxon>Sacoglossa</taxon>
        <taxon>Placobranchoidea</taxon>
        <taxon>Plakobranchidae</taxon>
        <taxon>Elysia</taxon>
    </lineage>
</organism>
<dbReference type="EMBL" id="BMAT01012683">
    <property type="protein sequence ID" value="GFR97100.1"/>
    <property type="molecule type" value="Genomic_DNA"/>
</dbReference>
<reference evidence="1 2" key="1">
    <citation type="journal article" date="2021" name="Elife">
        <title>Chloroplast acquisition without the gene transfer in kleptoplastic sea slugs, Plakobranchus ocellatus.</title>
        <authorList>
            <person name="Maeda T."/>
            <person name="Takahashi S."/>
            <person name="Yoshida T."/>
            <person name="Shimamura S."/>
            <person name="Takaki Y."/>
            <person name="Nagai Y."/>
            <person name="Toyoda A."/>
            <person name="Suzuki Y."/>
            <person name="Arimoto A."/>
            <person name="Ishii H."/>
            <person name="Satoh N."/>
            <person name="Nishiyama T."/>
            <person name="Hasebe M."/>
            <person name="Maruyama T."/>
            <person name="Minagawa J."/>
            <person name="Obokata J."/>
            <person name="Shigenobu S."/>
        </authorList>
    </citation>
    <scope>NUCLEOTIDE SEQUENCE [LARGE SCALE GENOMIC DNA]</scope>
</reference>
<proteinExistence type="predicted"/>
<evidence type="ECO:0000313" key="2">
    <source>
        <dbReference type="Proteomes" id="UP000762676"/>
    </source>
</evidence>
<accession>A0AAV4HK53</accession>
<dbReference type="AlphaFoldDB" id="A0AAV4HK53"/>
<keyword evidence="2" id="KW-1185">Reference proteome</keyword>
<gene>
    <name evidence="1" type="ORF">ElyMa_006316100</name>
</gene>
<dbReference type="Proteomes" id="UP000762676">
    <property type="component" value="Unassembled WGS sequence"/>
</dbReference>
<sequence length="130" mass="14159">MASGGWMEVTRCMYCIVQAWQSQAWWTMLRSADSPRCGDTVTKLLLRLVRCKLVKKPGCRYLKAAALAVSILDWSRSCSYCISAGAGISLWFSGDHGRGRDPGGDGRGKAGMCDGRLLSILDDKGRPPVS</sequence>
<name>A0AAV4HK53_9GAST</name>
<evidence type="ECO:0000313" key="1">
    <source>
        <dbReference type="EMBL" id="GFR97100.1"/>
    </source>
</evidence>